<dbReference type="Gene3D" id="2.80.10.50">
    <property type="match status" value="1"/>
</dbReference>
<accession>A0A8H5FS71</accession>
<comment type="caution">
    <text evidence="1">The sequence shown here is derived from an EMBL/GenBank/DDBJ whole genome shotgun (WGS) entry which is preliminary data.</text>
</comment>
<sequence>MTTLTAGEYHIRNGRWPVARNLLEDKSGHPKGVFTLWQDSQVRGPWKFEPARDIHHGFIFSSAGAPTGVLPPHGDDQKLFGFLLGEEPTVWKVTHVPSAGKNSFVITSAADGKFWYSIPPRPGADSTIPPPGSPPQVEIRRLLFNPVEPITYPPEVIFEVHRVE</sequence>
<dbReference type="AlphaFoldDB" id="A0A8H5FS71"/>
<reference evidence="1 2" key="1">
    <citation type="journal article" date="2020" name="ISME J.">
        <title>Uncovering the hidden diversity of litter-decomposition mechanisms in mushroom-forming fungi.</title>
        <authorList>
            <person name="Floudas D."/>
            <person name="Bentzer J."/>
            <person name="Ahren D."/>
            <person name="Johansson T."/>
            <person name="Persson P."/>
            <person name="Tunlid A."/>
        </authorList>
    </citation>
    <scope>NUCLEOTIDE SEQUENCE [LARGE SCALE GENOMIC DNA]</scope>
    <source>
        <strain evidence="1 2">CBS 406.79</strain>
    </source>
</reference>
<dbReference type="EMBL" id="JAACJN010000346">
    <property type="protein sequence ID" value="KAF5346813.1"/>
    <property type="molecule type" value="Genomic_DNA"/>
</dbReference>
<evidence type="ECO:0000313" key="2">
    <source>
        <dbReference type="Proteomes" id="UP000518752"/>
    </source>
</evidence>
<organism evidence="1 2">
    <name type="scientific">Collybiopsis confluens</name>
    <dbReference type="NCBI Taxonomy" id="2823264"/>
    <lineage>
        <taxon>Eukaryota</taxon>
        <taxon>Fungi</taxon>
        <taxon>Dikarya</taxon>
        <taxon>Basidiomycota</taxon>
        <taxon>Agaricomycotina</taxon>
        <taxon>Agaricomycetes</taxon>
        <taxon>Agaricomycetidae</taxon>
        <taxon>Agaricales</taxon>
        <taxon>Marasmiineae</taxon>
        <taxon>Omphalotaceae</taxon>
        <taxon>Collybiopsis</taxon>
    </lineage>
</organism>
<dbReference type="GO" id="GO:0004867">
    <property type="term" value="F:serine-type endopeptidase inhibitor activity"/>
    <property type="evidence" value="ECO:0007669"/>
    <property type="project" value="InterPro"/>
</dbReference>
<dbReference type="Pfam" id="PF16850">
    <property type="entry name" value="Inhibitor_I66"/>
    <property type="match status" value="1"/>
</dbReference>
<gene>
    <name evidence="1" type="ORF">D9757_013490</name>
</gene>
<dbReference type="Proteomes" id="UP000518752">
    <property type="component" value="Unassembled WGS sequence"/>
</dbReference>
<protein>
    <submittedName>
        <fullName evidence="1">Uncharacterized protein</fullName>
    </submittedName>
</protein>
<keyword evidence="2" id="KW-1185">Reference proteome</keyword>
<name>A0A8H5FS71_9AGAR</name>
<evidence type="ECO:0000313" key="1">
    <source>
        <dbReference type="EMBL" id="KAF5346813.1"/>
    </source>
</evidence>
<proteinExistence type="predicted"/>
<dbReference type="InterPro" id="IPR031755">
    <property type="entry name" value="Inhibitor_I66"/>
</dbReference>
<dbReference type="OrthoDB" id="3439489at2759"/>